<gene>
    <name evidence="2" type="ORF">AWZ03_001650</name>
</gene>
<dbReference type="AlphaFoldDB" id="A0A484BV72"/>
<organism evidence="2 3">
    <name type="scientific">Drosophila navojoa</name>
    <name type="common">Fruit fly</name>
    <dbReference type="NCBI Taxonomy" id="7232"/>
    <lineage>
        <taxon>Eukaryota</taxon>
        <taxon>Metazoa</taxon>
        <taxon>Ecdysozoa</taxon>
        <taxon>Arthropoda</taxon>
        <taxon>Hexapoda</taxon>
        <taxon>Insecta</taxon>
        <taxon>Pterygota</taxon>
        <taxon>Neoptera</taxon>
        <taxon>Endopterygota</taxon>
        <taxon>Diptera</taxon>
        <taxon>Brachycera</taxon>
        <taxon>Muscomorpha</taxon>
        <taxon>Ephydroidea</taxon>
        <taxon>Drosophilidae</taxon>
        <taxon>Drosophila</taxon>
    </lineage>
</organism>
<evidence type="ECO:0000256" key="1">
    <source>
        <dbReference type="SAM" id="MobiDB-lite"/>
    </source>
</evidence>
<dbReference type="STRING" id="7232.A0A484BV72"/>
<reference evidence="2 3" key="1">
    <citation type="journal article" date="2019" name="J. Hered.">
        <title>An Improved Genome Assembly for Drosophila navojoa, the Basal Species in the mojavensis Cluster.</title>
        <authorList>
            <person name="Vanderlinde T."/>
            <person name="Dupim E.G."/>
            <person name="Nazario-Yepiz N.O."/>
            <person name="Carvalho A.B."/>
        </authorList>
    </citation>
    <scope>NUCLEOTIDE SEQUENCE [LARGE SCALE GENOMIC DNA]</scope>
    <source>
        <strain evidence="2">Navoj_Jal97</strain>
        <tissue evidence="2">Whole organism</tissue>
    </source>
</reference>
<dbReference type="OrthoDB" id="2187496at2759"/>
<feature type="region of interest" description="Disordered" evidence="1">
    <location>
        <begin position="39"/>
        <end position="97"/>
    </location>
</feature>
<dbReference type="Proteomes" id="UP000295192">
    <property type="component" value="Unassembled WGS sequence"/>
</dbReference>
<feature type="compositionally biased region" description="Basic and acidic residues" evidence="1">
    <location>
        <begin position="87"/>
        <end position="97"/>
    </location>
</feature>
<proteinExistence type="predicted"/>
<comment type="caution">
    <text evidence="2">The sequence shown here is derived from an EMBL/GenBank/DDBJ whole genome shotgun (WGS) entry which is preliminary data.</text>
</comment>
<name>A0A484BV72_DRONA</name>
<keyword evidence="3" id="KW-1185">Reference proteome</keyword>
<protein>
    <submittedName>
        <fullName evidence="2">Uncharacterized protein</fullName>
    </submittedName>
</protein>
<dbReference type="EMBL" id="LSRL02000006">
    <property type="protein sequence ID" value="TDG51980.1"/>
    <property type="molecule type" value="Genomic_DNA"/>
</dbReference>
<evidence type="ECO:0000313" key="3">
    <source>
        <dbReference type="Proteomes" id="UP000295192"/>
    </source>
</evidence>
<evidence type="ECO:0000313" key="2">
    <source>
        <dbReference type="EMBL" id="TDG51980.1"/>
    </source>
</evidence>
<feature type="compositionally biased region" description="Acidic residues" evidence="1">
    <location>
        <begin position="71"/>
        <end position="86"/>
    </location>
</feature>
<accession>A0A484BV72</accession>
<feature type="compositionally biased region" description="Basic and acidic residues" evidence="1">
    <location>
        <begin position="52"/>
        <end position="63"/>
    </location>
</feature>
<sequence length="124" mass="14198">MEDQHKPTQKTEKVFSFLSKDEVEKLRQEEERKIATLSRDKKSRLLDAANDNIDKDAARHADKQSANADSSSDDNDDADGQADDYDRENKSIRKDVVDNVVRAQFDDAEDIRNPLDEIEAVFRS</sequence>